<reference evidence="8 9" key="1">
    <citation type="submission" date="2023-03" db="EMBL/GenBank/DDBJ databases">
        <title>Roseibium porphyridii sp. nov. and Roseibium rhodosorbium sp. nov. isolated from marine algae, Porphyridium cruentum and Rhodosorus marinus, respectively.</title>
        <authorList>
            <person name="Lee M.W."/>
            <person name="Choi B.J."/>
            <person name="Lee J.K."/>
            <person name="Choi D.G."/>
            <person name="Baek J.H."/>
            <person name="Bayburt H."/>
            <person name="Kim J.M."/>
            <person name="Han D.M."/>
            <person name="Kim K.H."/>
            <person name="Jeon C.O."/>
        </authorList>
    </citation>
    <scope>NUCLEOTIDE SEQUENCE [LARGE SCALE GENOMIC DNA]</scope>
    <source>
        <strain evidence="8 9">KMA01</strain>
    </source>
</reference>
<evidence type="ECO:0000256" key="2">
    <source>
        <dbReference type="ARBA" id="ARBA00022458"/>
    </source>
</evidence>
<dbReference type="Proteomes" id="UP001209803">
    <property type="component" value="Chromosome"/>
</dbReference>
<dbReference type="Gene3D" id="3.40.190.10">
    <property type="entry name" value="Periplasmic binding protein-like II"/>
    <property type="match status" value="2"/>
</dbReference>
<sequence length="313" mass="35278">MRNINIRSVDLNLLVTFDALYSERSVTRAATRLSLTQPTVSGMLKRLREVFEDDLFVRTSHGIIPTPKADAIALKVNEVLEEIRVLLAPDAFDPANSEFTVRVCGSDYLQHTIFNAFTEKVLDVAPRARVSVLPRPATGILDQLEKGEIDLILSDRDLALPDLPARALYTDDFVCLSSYSNVKNNDELSLEQLCEHRHAFVDPTGGSFRGPIDEVLAAKGMSRHVVLAVPTFAMLIHLMKSRSLTAFIPERIARSFKHSFARIRTPLELPYLDIVANWHPRMNRDARHLWLRETLLEVARLPKNQIGSDTSRS</sequence>
<dbReference type="InterPro" id="IPR036388">
    <property type="entry name" value="WH-like_DNA-bd_sf"/>
</dbReference>
<keyword evidence="4" id="KW-0805">Transcription regulation</keyword>
<comment type="similarity">
    <text evidence="1">Belongs to the LysR transcriptional regulatory family.</text>
</comment>
<keyword evidence="2" id="KW-0536">Nodulation</keyword>
<dbReference type="RefSeq" id="WP_265680852.1">
    <property type="nucleotide sequence ID" value="NZ_CP120863.1"/>
</dbReference>
<proteinExistence type="inferred from homology"/>
<dbReference type="PANTHER" id="PTHR30118">
    <property type="entry name" value="HTH-TYPE TRANSCRIPTIONAL REGULATOR LEUO-RELATED"/>
    <property type="match status" value="1"/>
</dbReference>
<dbReference type="Pfam" id="PF00126">
    <property type="entry name" value="HTH_1"/>
    <property type="match status" value="1"/>
</dbReference>
<dbReference type="InterPro" id="IPR000847">
    <property type="entry name" value="LysR_HTH_N"/>
</dbReference>
<name>A0ABY8F021_9HYPH</name>
<dbReference type="InterPro" id="IPR050389">
    <property type="entry name" value="LysR-type_TF"/>
</dbReference>
<keyword evidence="5" id="KW-0238">DNA-binding</keyword>
<protein>
    <submittedName>
        <fullName evidence="8">LysR family transcriptional regulator</fullName>
    </submittedName>
</protein>
<dbReference type="SUPFAM" id="SSF53850">
    <property type="entry name" value="Periplasmic binding protein-like II"/>
    <property type="match status" value="1"/>
</dbReference>
<keyword evidence="3" id="KW-0678">Repressor</keyword>
<evidence type="ECO:0000256" key="4">
    <source>
        <dbReference type="ARBA" id="ARBA00023015"/>
    </source>
</evidence>
<evidence type="ECO:0000313" key="8">
    <source>
        <dbReference type="EMBL" id="WFE88792.1"/>
    </source>
</evidence>
<dbReference type="InterPro" id="IPR005119">
    <property type="entry name" value="LysR_subst-bd"/>
</dbReference>
<dbReference type="PRINTS" id="PR00039">
    <property type="entry name" value="HTHLYSR"/>
</dbReference>
<feature type="domain" description="HTH lysR-type" evidence="7">
    <location>
        <begin position="9"/>
        <end position="66"/>
    </location>
</feature>
<organism evidence="8 9">
    <name type="scientific">Roseibium porphyridii</name>
    <dbReference type="NCBI Taxonomy" id="2866279"/>
    <lineage>
        <taxon>Bacteria</taxon>
        <taxon>Pseudomonadati</taxon>
        <taxon>Pseudomonadota</taxon>
        <taxon>Alphaproteobacteria</taxon>
        <taxon>Hyphomicrobiales</taxon>
        <taxon>Stappiaceae</taxon>
        <taxon>Roseibium</taxon>
    </lineage>
</organism>
<dbReference type="Pfam" id="PF03466">
    <property type="entry name" value="LysR_substrate"/>
    <property type="match status" value="1"/>
</dbReference>
<evidence type="ECO:0000256" key="5">
    <source>
        <dbReference type="ARBA" id="ARBA00023125"/>
    </source>
</evidence>
<keyword evidence="6" id="KW-0804">Transcription</keyword>
<evidence type="ECO:0000256" key="6">
    <source>
        <dbReference type="ARBA" id="ARBA00023163"/>
    </source>
</evidence>
<dbReference type="SUPFAM" id="SSF46785">
    <property type="entry name" value="Winged helix' DNA-binding domain"/>
    <property type="match status" value="1"/>
</dbReference>
<gene>
    <name evidence="8" type="ORF">K1718_21920</name>
</gene>
<dbReference type="EMBL" id="CP120863">
    <property type="protein sequence ID" value="WFE88792.1"/>
    <property type="molecule type" value="Genomic_DNA"/>
</dbReference>
<evidence type="ECO:0000256" key="3">
    <source>
        <dbReference type="ARBA" id="ARBA00022491"/>
    </source>
</evidence>
<evidence type="ECO:0000259" key="7">
    <source>
        <dbReference type="PROSITE" id="PS50931"/>
    </source>
</evidence>
<evidence type="ECO:0000313" key="9">
    <source>
        <dbReference type="Proteomes" id="UP001209803"/>
    </source>
</evidence>
<keyword evidence="9" id="KW-1185">Reference proteome</keyword>
<dbReference type="PANTHER" id="PTHR30118:SF6">
    <property type="entry name" value="HTH-TYPE TRANSCRIPTIONAL REGULATOR LEUO"/>
    <property type="match status" value="1"/>
</dbReference>
<dbReference type="PROSITE" id="PS50931">
    <property type="entry name" value="HTH_LYSR"/>
    <property type="match status" value="1"/>
</dbReference>
<accession>A0ABY8F021</accession>
<evidence type="ECO:0000256" key="1">
    <source>
        <dbReference type="ARBA" id="ARBA00009437"/>
    </source>
</evidence>
<dbReference type="Gene3D" id="1.10.10.10">
    <property type="entry name" value="Winged helix-like DNA-binding domain superfamily/Winged helix DNA-binding domain"/>
    <property type="match status" value="1"/>
</dbReference>
<dbReference type="InterPro" id="IPR036390">
    <property type="entry name" value="WH_DNA-bd_sf"/>
</dbReference>